<dbReference type="Gene3D" id="3.30.1490.300">
    <property type="match status" value="1"/>
</dbReference>
<reference evidence="2" key="1">
    <citation type="submission" date="2018-07" db="EMBL/GenBank/DDBJ databases">
        <authorList>
            <person name="Kim H."/>
        </authorList>
    </citation>
    <scope>NUCLEOTIDE SEQUENCE [LARGE SCALE GENOMIC DNA]</scope>
    <source>
        <strain evidence="2">F02</strain>
    </source>
</reference>
<gene>
    <name evidence="1" type="ORF">DTO96_102331</name>
</gene>
<evidence type="ECO:0000313" key="2">
    <source>
        <dbReference type="Proteomes" id="UP000252182"/>
    </source>
</evidence>
<proteinExistence type="predicted"/>
<name>A0A345DDY8_9BURK</name>
<evidence type="ECO:0008006" key="3">
    <source>
        <dbReference type="Google" id="ProtNLM"/>
    </source>
</evidence>
<sequence length="315" mass="35061">MFNWRIFDKKRTILAVQLIDSDLRYVFCQGARVFHSGSMTLPTDVVAGGRLLSAEGLAPLVAPCLKGYAGQVAVMLSSDVVHAHMLTLPNGLNQEELDYQVARHITQTLGLSMSDVYYDWSRLGFKKTAAEQNVLLAVARQSDIAPYAHVFGENWRIRWVSPESFVWANAFPENKSPYVVLRVEYAQLSMWHVDGTGQAHYFSRRFDANMMAQAGFVYQTDVNGGAAAVRLPLRFVIEEVSSAMMRWLGGDGLRHVSAVYGLGGGVDWSLARAQLQQRLGLPVRAVTETKIVGFDKDDDVDCFGGLWHLTQQVQS</sequence>
<protein>
    <recommendedName>
        <fullName evidence="3">Competence protein A</fullName>
    </recommendedName>
</protein>
<dbReference type="AlphaFoldDB" id="A0A345DDY8"/>
<accession>A0A345DDY8</accession>
<dbReference type="InterPro" id="IPR005883">
    <property type="entry name" value="PilM"/>
</dbReference>
<dbReference type="Proteomes" id="UP000252182">
    <property type="component" value="Chromosome"/>
</dbReference>
<dbReference type="EMBL" id="CP031124">
    <property type="protein sequence ID" value="AXF86576.1"/>
    <property type="molecule type" value="Genomic_DNA"/>
</dbReference>
<dbReference type="Pfam" id="PF11104">
    <property type="entry name" value="PilM_2"/>
    <property type="match status" value="1"/>
</dbReference>
<dbReference type="KEGG" id="hyf:DTO96_102331"/>
<evidence type="ECO:0000313" key="1">
    <source>
        <dbReference type="EMBL" id="AXF86576.1"/>
    </source>
</evidence>
<organism evidence="1 2">
    <name type="scientific">Ephemeroptericola cinctiostellae</name>
    <dbReference type="NCBI Taxonomy" id="2268024"/>
    <lineage>
        <taxon>Bacteria</taxon>
        <taxon>Pseudomonadati</taxon>
        <taxon>Pseudomonadota</taxon>
        <taxon>Betaproteobacteria</taxon>
        <taxon>Burkholderiales</taxon>
        <taxon>Burkholderiaceae</taxon>
        <taxon>Ephemeroptericola</taxon>
    </lineage>
</organism>
<keyword evidence="2" id="KW-1185">Reference proteome</keyword>